<feature type="region of interest" description="Disordered" evidence="1">
    <location>
        <begin position="1"/>
        <end position="37"/>
    </location>
</feature>
<keyword evidence="2" id="KW-1185">Reference proteome</keyword>
<feature type="compositionally biased region" description="Low complexity" evidence="1">
    <location>
        <begin position="22"/>
        <end position="33"/>
    </location>
</feature>
<dbReference type="AlphaFoldDB" id="A0A915JE34"/>
<dbReference type="WBParaSite" id="nRc.2.0.1.t24065-RA">
    <property type="protein sequence ID" value="nRc.2.0.1.t24065-RA"/>
    <property type="gene ID" value="nRc.2.0.1.g24065"/>
</dbReference>
<protein>
    <submittedName>
        <fullName evidence="3">Uncharacterized protein</fullName>
    </submittedName>
</protein>
<proteinExistence type="predicted"/>
<accession>A0A915JE34</accession>
<name>A0A915JE34_ROMCU</name>
<dbReference type="Proteomes" id="UP000887565">
    <property type="component" value="Unplaced"/>
</dbReference>
<evidence type="ECO:0000313" key="3">
    <source>
        <dbReference type="WBParaSite" id="nRc.2.0.1.t24065-RA"/>
    </source>
</evidence>
<reference evidence="3" key="1">
    <citation type="submission" date="2022-11" db="UniProtKB">
        <authorList>
            <consortium name="WormBaseParasite"/>
        </authorList>
    </citation>
    <scope>IDENTIFICATION</scope>
</reference>
<organism evidence="2 3">
    <name type="scientific">Romanomermis culicivorax</name>
    <name type="common">Nematode worm</name>
    <dbReference type="NCBI Taxonomy" id="13658"/>
    <lineage>
        <taxon>Eukaryota</taxon>
        <taxon>Metazoa</taxon>
        <taxon>Ecdysozoa</taxon>
        <taxon>Nematoda</taxon>
        <taxon>Enoplea</taxon>
        <taxon>Dorylaimia</taxon>
        <taxon>Mermithida</taxon>
        <taxon>Mermithoidea</taxon>
        <taxon>Mermithidae</taxon>
        <taxon>Romanomermis</taxon>
    </lineage>
</organism>
<sequence>MNLSAHPATLGPNICNAAGPDSTTSAAVSPSTSNGSLSSAYGRCRYFLAKWVDQTVGIPLVMDEESVNEKLLKPVTYKDI</sequence>
<evidence type="ECO:0000256" key="1">
    <source>
        <dbReference type="SAM" id="MobiDB-lite"/>
    </source>
</evidence>
<evidence type="ECO:0000313" key="2">
    <source>
        <dbReference type="Proteomes" id="UP000887565"/>
    </source>
</evidence>